<keyword evidence="2" id="KW-0732">Signal</keyword>
<dbReference type="Gene3D" id="2.60.40.1180">
    <property type="entry name" value="Golgi alpha-mannosidase II"/>
    <property type="match status" value="1"/>
</dbReference>
<keyword evidence="8" id="KW-1185">Reference proteome</keyword>
<proteinExistence type="inferred from homology"/>
<protein>
    <submittedName>
        <fullName evidence="7">Glycoside hydrolase family 30 beta sandwich domain-containing protein</fullName>
    </submittedName>
</protein>
<dbReference type="EMBL" id="JBHRYQ010000001">
    <property type="protein sequence ID" value="MFC3812562.1"/>
    <property type="molecule type" value="Genomic_DNA"/>
</dbReference>
<gene>
    <name evidence="7" type="ORF">ACFOOI_18015</name>
</gene>
<evidence type="ECO:0000259" key="5">
    <source>
        <dbReference type="Pfam" id="PF02055"/>
    </source>
</evidence>
<dbReference type="Proteomes" id="UP001595616">
    <property type="component" value="Unassembled WGS sequence"/>
</dbReference>
<sequence length="474" mass="52325">MKDILKSYAQLFTLSICFLVLLGCKAQEVPVIPNTPPVVIDPNLPNDKIWITSKDGTQKLSATSAIKFPADLVIESDFSPLQTIDGFGFTLTQGSAEALSVLSATQRAAFFKKAFVDDGISVLRISVGASDLSNSVYTYSPLSNDFTMEHFSFNGPDKQFLFPILNEILALKPDIKILATPWTAPVWMKTNNSYVGGKLKPENYEVYGQYLVKYIQEMEKLGFKIWALTPQNEPENPNNEPSMLMAAAEQVEFVNKALGPLFQKNNIKTKIIAFDHNCDHPEYPIYVLNNSSFVSGAAFHLYGGDIKAMSEVHDKTQKDVYFTEQFTSSKGDFGGDLAWHMQNVVIGSTNNWAKAVLEWNFATDEKFGPKTSGGCSECLGAVTVKSNGELIFNVSYYIIAQIAKFVSPGAVRIKLKQASDIPQVVFKNPDGSIAVLVLNNSNSTRKIRFSTQSPDYSYQLRAGEVGTIFIPASK</sequence>
<dbReference type="Pfam" id="PF17189">
    <property type="entry name" value="Glyco_hydro_30C"/>
    <property type="match status" value="1"/>
</dbReference>
<keyword evidence="3 4" id="KW-0378">Hydrolase</keyword>
<dbReference type="RefSeq" id="WP_379839444.1">
    <property type="nucleotide sequence ID" value="NZ_JBHRYQ010000001.1"/>
</dbReference>
<dbReference type="Gene3D" id="3.20.20.80">
    <property type="entry name" value="Glycosidases"/>
    <property type="match status" value="1"/>
</dbReference>
<evidence type="ECO:0000313" key="7">
    <source>
        <dbReference type="EMBL" id="MFC3812562.1"/>
    </source>
</evidence>
<dbReference type="PANTHER" id="PTHR11069:SF23">
    <property type="entry name" value="LYSOSOMAL ACID GLUCOSYLCERAMIDASE"/>
    <property type="match status" value="1"/>
</dbReference>
<dbReference type="PROSITE" id="PS51257">
    <property type="entry name" value="PROKAR_LIPOPROTEIN"/>
    <property type="match status" value="1"/>
</dbReference>
<dbReference type="PANTHER" id="PTHR11069">
    <property type="entry name" value="GLUCOSYLCERAMIDASE"/>
    <property type="match status" value="1"/>
</dbReference>
<comment type="similarity">
    <text evidence="1 4">Belongs to the glycosyl hydrolase 30 family.</text>
</comment>
<evidence type="ECO:0000256" key="2">
    <source>
        <dbReference type="ARBA" id="ARBA00022729"/>
    </source>
</evidence>
<keyword evidence="4" id="KW-0326">Glycosidase</keyword>
<reference evidence="8" key="1">
    <citation type="journal article" date="2019" name="Int. J. Syst. Evol. Microbiol.">
        <title>The Global Catalogue of Microorganisms (GCM) 10K type strain sequencing project: providing services to taxonomists for standard genome sequencing and annotation.</title>
        <authorList>
            <consortium name="The Broad Institute Genomics Platform"/>
            <consortium name="The Broad Institute Genome Sequencing Center for Infectious Disease"/>
            <person name="Wu L."/>
            <person name="Ma J."/>
        </authorList>
    </citation>
    <scope>NUCLEOTIDE SEQUENCE [LARGE SCALE GENOMIC DNA]</scope>
    <source>
        <strain evidence="8">CECT 7956</strain>
    </source>
</reference>
<dbReference type="GO" id="GO:0016787">
    <property type="term" value="F:hydrolase activity"/>
    <property type="evidence" value="ECO:0007669"/>
    <property type="project" value="UniProtKB-KW"/>
</dbReference>
<dbReference type="InterPro" id="IPR033453">
    <property type="entry name" value="Glyco_hydro_30_TIM-barrel"/>
</dbReference>
<dbReference type="Pfam" id="PF02055">
    <property type="entry name" value="Glyco_hydro_30"/>
    <property type="match status" value="1"/>
</dbReference>
<accession>A0ABV7Z1N5</accession>
<feature type="domain" description="Glycosyl hydrolase family 30 beta sandwich" evidence="6">
    <location>
        <begin position="409"/>
        <end position="462"/>
    </location>
</feature>
<dbReference type="SUPFAM" id="SSF51445">
    <property type="entry name" value="(Trans)glycosidases"/>
    <property type="match status" value="1"/>
</dbReference>
<evidence type="ECO:0000256" key="3">
    <source>
        <dbReference type="ARBA" id="ARBA00022801"/>
    </source>
</evidence>
<comment type="caution">
    <text evidence="7">The sequence shown here is derived from an EMBL/GenBank/DDBJ whole genome shotgun (WGS) entry which is preliminary data.</text>
</comment>
<evidence type="ECO:0000313" key="8">
    <source>
        <dbReference type="Proteomes" id="UP001595616"/>
    </source>
</evidence>
<dbReference type="InterPro" id="IPR033452">
    <property type="entry name" value="GH30_C"/>
</dbReference>
<name>A0ABV7Z1N5_9BACT</name>
<feature type="domain" description="Glycosyl hydrolase family 30 TIM-barrel" evidence="5">
    <location>
        <begin position="84"/>
        <end position="377"/>
    </location>
</feature>
<dbReference type="InterPro" id="IPR001139">
    <property type="entry name" value="Glyco_hydro_30"/>
</dbReference>
<evidence type="ECO:0000256" key="4">
    <source>
        <dbReference type="RuleBase" id="RU361188"/>
    </source>
</evidence>
<dbReference type="InterPro" id="IPR017853">
    <property type="entry name" value="GH"/>
</dbReference>
<evidence type="ECO:0000256" key="1">
    <source>
        <dbReference type="ARBA" id="ARBA00005382"/>
    </source>
</evidence>
<evidence type="ECO:0000259" key="6">
    <source>
        <dbReference type="Pfam" id="PF17189"/>
    </source>
</evidence>
<organism evidence="7 8">
    <name type="scientific">Lacihabitans lacunae</name>
    <dbReference type="NCBI Taxonomy" id="1028214"/>
    <lineage>
        <taxon>Bacteria</taxon>
        <taxon>Pseudomonadati</taxon>
        <taxon>Bacteroidota</taxon>
        <taxon>Cytophagia</taxon>
        <taxon>Cytophagales</taxon>
        <taxon>Leadbetterellaceae</taxon>
        <taxon>Lacihabitans</taxon>
    </lineage>
</organism>
<dbReference type="InterPro" id="IPR013780">
    <property type="entry name" value="Glyco_hydro_b"/>
</dbReference>